<proteinExistence type="predicted"/>
<feature type="compositionally biased region" description="Basic and acidic residues" evidence="3">
    <location>
        <begin position="109"/>
        <end position="119"/>
    </location>
</feature>
<keyword evidence="2" id="KW-0539">Nucleus</keyword>
<evidence type="ECO:0000259" key="4">
    <source>
        <dbReference type="PROSITE" id="PS50196"/>
    </source>
</evidence>
<dbReference type="Pfam" id="PF00638">
    <property type="entry name" value="Ran_BP1"/>
    <property type="match status" value="2"/>
</dbReference>
<feature type="compositionally biased region" description="Basic and acidic residues" evidence="3">
    <location>
        <begin position="70"/>
        <end position="84"/>
    </location>
</feature>
<evidence type="ECO:0000256" key="1">
    <source>
        <dbReference type="ARBA" id="ARBA00004123"/>
    </source>
</evidence>
<dbReference type="GO" id="GO:0005634">
    <property type="term" value="C:nucleus"/>
    <property type="evidence" value="ECO:0007669"/>
    <property type="project" value="UniProtKB-SubCell"/>
</dbReference>
<name>A0A225A8X6_TALAT</name>
<evidence type="ECO:0000313" key="6">
    <source>
        <dbReference type="Proteomes" id="UP000214365"/>
    </source>
</evidence>
<feature type="compositionally biased region" description="Polar residues" evidence="3">
    <location>
        <begin position="120"/>
        <end position="130"/>
    </location>
</feature>
<gene>
    <name evidence="5" type="ORF">UA08_07603</name>
</gene>
<feature type="compositionally biased region" description="Low complexity" evidence="3">
    <location>
        <begin position="283"/>
        <end position="299"/>
    </location>
</feature>
<feature type="compositionally biased region" description="Basic and acidic residues" evidence="3">
    <location>
        <begin position="162"/>
        <end position="185"/>
    </location>
</feature>
<feature type="compositionally biased region" description="Acidic residues" evidence="3">
    <location>
        <begin position="430"/>
        <end position="439"/>
    </location>
</feature>
<feature type="compositionally biased region" description="Basic and acidic residues" evidence="3">
    <location>
        <begin position="16"/>
        <end position="47"/>
    </location>
</feature>
<dbReference type="SUPFAM" id="SSF50729">
    <property type="entry name" value="PH domain-like"/>
    <property type="match status" value="1"/>
</dbReference>
<dbReference type="EMBL" id="LFMY01000012">
    <property type="protein sequence ID" value="OKL57261.1"/>
    <property type="molecule type" value="Genomic_DNA"/>
</dbReference>
<dbReference type="Gene3D" id="2.30.29.30">
    <property type="entry name" value="Pleckstrin-homology domain (PH domain)/Phosphotyrosine-binding domain (PTB)"/>
    <property type="match status" value="1"/>
</dbReference>
<dbReference type="PANTHER" id="PTHR23138">
    <property type="entry name" value="RAN BINDING PROTEIN"/>
    <property type="match status" value="1"/>
</dbReference>
<evidence type="ECO:0000256" key="3">
    <source>
        <dbReference type="SAM" id="MobiDB-lite"/>
    </source>
</evidence>
<dbReference type="OrthoDB" id="185618at2759"/>
<keyword evidence="6" id="KW-1185">Reference proteome</keyword>
<dbReference type="CDD" id="cd13180">
    <property type="entry name" value="RanBD_RanBP3"/>
    <property type="match status" value="1"/>
</dbReference>
<feature type="compositionally biased region" description="Acidic residues" evidence="3">
    <location>
        <begin position="354"/>
        <end position="365"/>
    </location>
</feature>
<feature type="compositionally biased region" description="Polar residues" evidence="3">
    <location>
        <begin position="257"/>
        <end position="271"/>
    </location>
</feature>
<dbReference type="STRING" id="1441469.A0A225A8X6"/>
<dbReference type="PROSITE" id="PS50196">
    <property type="entry name" value="RANBD1"/>
    <property type="match status" value="1"/>
</dbReference>
<dbReference type="PANTHER" id="PTHR23138:SF142">
    <property type="entry name" value="RAN-BINDING PROTEIN 3B-RELATED"/>
    <property type="match status" value="1"/>
</dbReference>
<dbReference type="SMART" id="SM00160">
    <property type="entry name" value="RanBD"/>
    <property type="match status" value="1"/>
</dbReference>
<feature type="domain" description="RanBD1" evidence="4">
    <location>
        <begin position="373"/>
        <end position="524"/>
    </location>
</feature>
<dbReference type="RefSeq" id="XP_020117382.1">
    <property type="nucleotide sequence ID" value="XM_020262515.1"/>
</dbReference>
<evidence type="ECO:0000313" key="5">
    <source>
        <dbReference type="EMBL" id="OKL57261.1"/>
    </source>
</evidence>
<feature type="compositionally biased region" description="Acidic residues" evidence="3">
    <location>
        <begin position="60"/>
        <end position="69"/>
    </location>
</feature>
<dbReference type="InterPro" id="IPR000156">
    <property type="entry name" value="Ran_bind_dom"/>
</dbReference>
<feature type="region of interest" description="Disordered" evidence="3">
    <location>
        <begin position="425"/>
        <end position="450"/>
    </location>
</feature>
<feature type="compositionally biased region" description="Polar residues" evidence="3">
    <location>
        <begin position="48"/>
        <end position="58"/>
    </location>
</feature>
<protein>
    <recommendedName>
        <fullName evidence="4">RanBD1 domain-containing protein</fullName>
    </recommendedName>
</protein>
<organism evidence="5 6">
    <name type="scientific">Talaromyces atroroseus</name>
    <dbReference type="NCBI Taxonomy" id="1441469"/>
    <lineage>
        <taxon>Eukaryota</taxon>
        <taxon>Fungi</taxon>
        <taxon>Dikarya</taxon>
        <taxon>Ascomycota</taxon>
        <taxon>Pezizomycotina</taxon>
        <taxon>Eurotiomycetes</taxon>
        <taxon>Eurotiomycetidae</taxon>
        <taxon>Eurotiales</taxon>
        <taxon>Trichocomaceae</taxon>
        <taxon>Talaromyces</taxon>
        <taxon>Talaromyces sect. Trachyspermi</taxon>
    </lineage>
</organism>
<feature type="region of interest" description="Disordered" evidence="3">
    <location>
        <begin position="245"/>
        <end position="299"/>
    </location>
</feature>
<dbReference type="GeneID" id="31007359"/>
<dbReference type="Proteomes" id="UP000214365">
    <property type="component" value="Unassembled WGS sequence"/>
</dbReference>
<dbReference type="AlphaFoldDB" id="A0A225A8X6"/>
<feature type="region of interest" description="Disordered" evidence="3">
    <location>
        <begin position="1"/>
        <end position="201"/>
    </location>
</feature>
<dbReference type="InterPro" id="IPR011993">
    <property type="entry name" value="PH-like_dom_sf"/>
</dbReference>
<accession>A0A225A8X6</accession>
<evidence type="ECO:0000256" key="2">
    <source>
        <dbReference type="ARBA" id="ARBA00023242"/>
    </source>
</evidence>
<sequence>MTAASEEGDIPTAARTEADLVKEEDPKTASDNDTAEPERPVRRKLQETRITSDGNPSVPNDDDEAENSLDDDRGRLKKRSHDDLQNEEEMTEQQQHRPESGHRRKRSRDAKDDDTDRQSTPEPRTNTSAHILSPKKKRSIDQLQEDGGSALSQNKPSVEESENARAEGERETKRYRDASKERQTSIEEVATSAKPSLPNAFLNTSAVSPFASLSSKSSEGQESKAKITSSSAFAASGLASFAGQEQSPFGALGKPANTPSVFSKPAITTATSEEKKPLGSGFAAASTTSSSSPFGNTGASGFAALGSGSGFGSGFGATTTGGFGASTGGKLSSFASATSSGFGGLPAKPFGAEQEADEEEEEEDGESKAVTGTFEKEKEDERFYEQQIETGEEDERTYFSCKAKLFHFSDKVWKERGVGTFKVNVKEPSSDESSESDSDNEARRKKKKSARMIMRADGVLRVMLNSPIFKGMPVGDVSGDEPKGKQLNLASVEDGKTVPLLLRLGNAESAKELYHVIIDLQKHM</sequence>
<comment type="subcellular location">
    <subcellularLocation>
        <location evidence="1">Nucleus</location>
    </subcellularLocation>
</comment>
<feature type="region of interest" description="Disordered" evidence="3">
    <location>
        <begin position="338"/>
        <end position="382"/>
    </location>
</feature>
<reference evidence="5 6" key="1">
    <citation type="submission" date="2015-06" db="EMBL/GenBank/DDBJ databases">
        <title>Talaromyces atroroseus IBT 11181 draft genome.</title>
        <authorList>
            <person name="Rasmussen K.B."/>
            <person name="Rasmussen S."/>
            <person name="Petersen B."/>
            <person name="Sicheritz-Ponten T."/>
            <person name="Mortensen U.H."/>
            <person name="Thrane U."/>
        </authorList>
    </citation>
    <scope>NUCLEOTIDE SEQUENCE [LARGE SCALE GENOMIC DNA]</scope>
    <source>
        <strain evidence="5 6">IBT 11181</strain>
    </source>
</reference>
<comment type="caution">
    <text evidence="5">The sequence shown here is derived from an EMBL/GenBank/DDBJ whole genome shotgun (WGS) entry which is preliminary data.</text>
</comment>
<dbReference type="InterPro" id="IPR045255">
    <property type="entry name" value="RanBP1-like"/>
</dbReference>